<accession>A0ABM7NZ45</accession>
<dbReference type="EMBL" id="AP024484">
    <property type="protein sequence ID" value="BCS85682.1"/>
    <property type="molecule type" value="Genomic_DNA"/>
</dbReference>
<gene>
    <name evidence="2" type="ORF">prwr041_15750</name>
</gene>
<name>A0ABM7NZ45_9BACT</name>
<dbReference type="InterPro" id="IPR008979">
    <property type="entry name" value="Galactose-bd-like_sf"/>
</dbReference>
<organism evidence="2 3">
    <name type="scientific">Prevotella herbatica</name>
    <dbReference type="NCBI Taxonomy" id="2801997"/>
    <lineage>
        <taxon>Bacteria</taxon>
        <taxon>Pseudomonadati</taxon>
        <taxon>Bacteroidota</taxon>
        <taxon>Bacteroidia</taxon>
        <taxon>Bacteroidales</taxon>
        <taxon>Prevotellaceae</taxon>
        <taxon>Prevotella</taxon>
    </lineage>
</organism>
<dbReference type="SUPFAM" id="SSF49785">
    <property type="entry name" value="Galactose-binding domain-like"/>
    <property type="match status" value="1"/>
</dbReference>
<reference evidence="2 3" key="1">
    <citation type="journal article" date="2022" name="Int. J. Syst. Evol. Microbiol.">
        <title>Prevotella herbatica sp. nov., a plant polysaccharide-decomposing anaerobic bacterium isolated from a methanogenic reactor.</title>
        <authorList>
            <person name="Uek A."/>
            <person name="Tonouchi A."/>
            <person name="Kaku N."/>
            <person name="Ueki K."/>
        </authorList>
    </citation>
    <scope>NUCLEOTIDE SEQUENCE [LARGE SCALE GENOMIC DNA]</scope>
    <source>
        <strain evidence="2 3">WR041</strain>
    </source>
</reference>
<protein>
    <submittedName>
        <fullName evidence="2">Uncharacterized protein</fullName>
    </submittedName>
</protein>
<keyword evidence="3" id="KW-1185">Reference proteome</keyword>
<dbReference type="RefSeq" id="WP_207153315.1">
    <property type="nucleotide sequence ID" value="NZ_AP024484.1"/>
</dbReference>
<proteinExistence type="predicted"/>
<keyword evidence="1" id="KW-0732">Signal</keyword>
<dbReference type="PROSITE" id="PS51257">
    <property type="entry name" value="PROKAR_LIPOPROTEIN"/>
    <property type="match status" value="1"/>
</dbReference>
<sequence length="471" mass="51558">MKNIFKYLTSFMFLGLLFTACSPETFDGADANGIPSISDADYTVAVDQSTNNVTFQLNNKGCYPVWNIQGPPDVKTTVNGYEKKYILAGTYNYTLQLGNKNGFSDGVVKGTFKIDSTRYDFGPTLANLTAGGTKEWRISSKDAAHLACGASGTDGTGWWKAIPDEKSANGVYDDRITFDNNNAYTYSAGVDGKTFCNHDVTAFGISSSSDYDVVATTFPDVNTTAKYSLGYDDAAGMVTITLPAKTLFPYMADQKMMTGPETFKIASLTSKKMTLIYDVPGTIAWQIILINGADEAVEAFDPDKINWCEVNSDLNLGKAFNTAGKMSFFWSDNDAWTQTADPGFAYADGTYTITVPYATNAEWKGQCTINTVPISIAKDNNYDYSFTINASQDIQRMTFKVNKDPDIKDDPTTAFYNGSISLKKGDNLVRFAKEISKFDFDQGKIVFDFGGAPANAVLKISNIIIQKHNPK</sequence>
<evidence type="ECO:0000313" key="2">
    <source>
        <dbReference type="EMBL" id="BCS85682.1"/>
    </source>
</evidence>
<feature type="signal peptide" evidence="1">
    <location>
        <begin position="1"/>
        <end position="22"/>
    </location>
</feature>
<evidence type="ECO:0000313" key="3">
    <source>
        <dbReference type="Proteomes" id="UP001319045"/>
    </source>
</evidence>
<dbReference type="Proteomes" id="UP001319045">
    <property type="component" value="Chromosome"/>
</dbReference>
<dbReference type="Gene3D" id="2.60.120.260">
    <property type="entry name" value="Galactose-binding domain-like"/>
    <property type="match status" value="1"/>
</dbReference>
<evidence type="ECO:0000256" key="1">
    <source>
        <dbReference type="SAM" id="SignalP"/>
    </source>
</evidence>
<feature type="chain" id="PRO_5046648380" evidence="1">
    <location>
        <begin position="23"/>
        <end position="471"/>
    </location>
</feature>